<evidence type="ECO:0000313" key="2">
    <source>
        <dbReference type="EMBL" id="AIC29147.1"/>
    </source>
</evidence>
<dbReference type="OrthoDB" id="9810270at2"/>
<name>A0A060I5M0_RHIET</name>
<feature type="transmembrane region" description="Helical" evidence="1">
    <location>
        <begin position="173"/>
        <end position="191"/>
    </location>
</feature>
<dbReference type="KEGG" id="rei:IE4771_CH04096"/>
<feature type="transmembrane region" description="Helical" evidence="1">
    <location>
        <begin position="98"/>
        <end position="119"/>
    </location>
</feature>
<dbReference type="AlphaFoldDB" id="A0A060I5M0"/>
<dbReference type="GO" id="GO:0005886">
    <property type="term" value="C:plasma membrane"/>
    <property type="evidence" value="ECO:0007669"/>
    <property type="project" value="TreeGrafter"/>
</dbReference>
<keyword evidence="1" id="KW-0472">Membrane</keyword>
<dbReference type="HOGENOM" id="CLU_098634_1_0_5"/>
<sequence>MLRRLYDWTMSLAARKSAEVWLAVIAFVESSVFLVPADVLFLPMALAKPERSYRYALVATIASVLGGIAGWALGFYAYETVARPVLEFYGKLDAFEQMKAYVTYEWILLLLVTSGLAHLPPIKIVTILSGVIHVNLGLFIISAIIARGARFLFLAWLLRRYGEPIRDFIEKRLGQLVGIGAAAAIVLYFGYRSFAH</sequence>
<reference evidence="2 3" key="1">
    <citation type="submission" date="2013-12" db="EMBL/GenBank/DDBJ databases">
        <title>Complete genome sequence of Rhizobium etli bv. mimosae IE4771.</title>
        <authorList>
            <person name="Bustos P."/>
            <person name="Santamaria R.I."/>
            <person name="Lozano L."/>
            <person name="Ormeno-Orrillo E."/>
            <person name="Rogel M.A."/>
            <person name="Romero D."/>
            <person name="Cevallos M.A."/>
            <person name="Martinez-Romero E."/>
            <person name="Gonzalez V."/>
        </authorList>
    </citation>
    <scope>NUCLEOTIDE SEQUENCE [LARGE SCALE GENOMIC DNA]</scope>
    <source>
        <strain evidence="2 3">IE4771</strain>
    </source>
</reference>
<dbReference type="EMBL" id="CP006986">
    <property type="protein sequence ID" value="AIC29147.1"/>
    <property type="molecule type" value="Genomic_DNA"/>
</dbReference>
<proteinExistence type="predicted"/>
<dbReference type="RefSeq" id="WP_038691567.1">
    <property type="nucleotide sequence ID" value="NZ_CP006986.1"/>
</dbReference>
<keyword evidence="1" id="KW-1133">Transmembrane helix</keyword>
<evidence type="ECO:0000256" key="1">
    <source>
        <dbReference type="SAM" id="Phobius"/>
    </source>
</evidence>
<feature type="transmembrane region" description="Helical" evidence="1">
    <location>
        <begin position="131"/>
        <end position="153"/>
    </location>
</feature>
<feature type="transmembrane region" description="Helical" evidence="1">
    <location>
        <begin position="55"/>
        <end position="78"/>
    </location>
</feature>
<evidence type="ECO:0000313" key="3">
    <source>
        <dbReference type="Proteomes" id="UP000027180"/>
    </source>
</evidence>
<protein>
    <submittedName>
        <fullName evidence="2">SNARE associated domain-containing protein</fullName>
    </submittedName>
</protein>
<feature type="transmembrane region" description="Helical" evidence="1">
    <location>
        <begin position="20"/>
        <end position="43"/>
    </location>
</feature>
<dbReference type="InterPro" id="IPR051311">
    <property type="entry name" value="DedA_domain"/>
</dbReference>
<dbReference type="PANTHER" id="PTHR42709">
    <property type="entry name" value="ALKALINE PHOSPHATASE LIKE PROTEIN"/>
    <property type="match status" value="1"/>
</dbReference>
<keyword evidence="1" id="KW-0812">Transmembrane</keyword>
<dbReference type="PANTHER" id="PTHR42709:SF11">
    <property type="entry name" value="DEDA FAMILY PROTEIN"/>
    <property type="match status" value="1"/>
</dbReference>
<organism evidence="2 3">
    <name type="scientific">Rhizobium etli bv. mimosae str. IE4771</name>
    <dbReference type="NCBI Taxonomy" id="1432050"/>
    <lineage>
        <taxon>Bacteria</taxon>
        <taxon>Pseudomonadati</taxon>
        <taxon>Pseudomonadota</taxon>
        <taxon>Alphaproteobacteria</taxon>
        <taxon>Hyphomicrobiales</taxon>
        <taxon>Rhizobiaceae</taxon>
        <taxon>Rhizobium/Agrobacterium group</taxon>
        <taxon>Rhizobium</taxon>
    </lineage>
</organism>
<gene>
    <name evidence="2" type="ORF">IE4771_CH04096</name>
</gene>
<dbReference type="Proteomes" id="UP000027180">
    <property type="component" value="Chromosome"/>
</dbReference>
<accession>A0A060I5M0</accession>